<evidence type="ECO:0000256" key="1">
    <source>
        <dbReference type="SAM" id="Phobius"/>
    </source>
</evidence>
<dbReference type="AlphaFoldDB" id="L9XQU0"/>
<keyword evidence="1" id="KW-1133">Transmembrane helix</keyword>
<keyword evidence="4" id="KW-1185">Reference proteome</keyword>
<sequence>MASESSITIGDRDIDPVRGGLLFLFIGLAVTGYGGYDYFQQEQAIDTAVSVDATIIETGVESDSTGSSTSTDYYPTVRFEYTYQGQSYTSTNVYPATVRPSYDTQSAAMDVVDEYETNSTATAYIPPESPGDAFLKNQRSNGPVIAVGIGVISMLFGGRSLFIGYRKP</sequence>
<reference evidence="3 4" key="1">
    <citation type="journal article" date="2014" name="PLoS Genet.">
        <title>Phylogenetically driven sequencing of extremely halophilic archaea reveals strategies for static and dynamic osmo-response.</title>
        <authorList>
            <person name="Becker E.A."/>
            <person name="Seitzer P.M."/>
            <person name="Tritt A."/>
            <person name="Larsen D."/>
            <person name="Krusor M."/>
            <person name="Yao A.I."/>
            <person name="Wu D."/>
            <person name="Madern D."/>
            <person name="Eisen J.A."/>
            <person name="Darling A.E."/>
            <person name="Facciotti M.T."/>
        </authorList>
    </citation>
    <scope>NUCLEOTIDE SEQUENCE [LARGE SCALE GENOMIC DNA]</scope>
    <source>
        <strain evidence="3 4">JCM 10478</strain>
    </source>
</reference>
<name>L9XQU0_9EURY</name>
<dbReference type="Proteomes" id="UP000011632">
    <property type="component" value="Unassembled WGS sequence"/>
</dbReference>
<dbReference type="RefSeq" id="WP_006433240.1">
    <property type="nucleotide sequence ID" value="NZ_AOID01000064.1"/>
</dbReference>
<evidence type="ECO:0000313" key="4">
    <source>
        <dbReference type="Proteomes" id="UP000011632"/>
    </source>
</evidence>
<dbReference type="EMBL" id="AOID01000064">
    <property type="protein sequence ID" value="ELY62968.1"/>
    <property type="molecule type" value="Genomic_DNA"/>
</dbReference>
<evidence type="ECO:0000259" key="2">
    <source>
        <dbReference type="Pfam" id="PF12158"/>
    </source>
</evidence>
<feature type="transmembrane region" description="Helical" evidence="1">
    <location>
        <begin position="20"/>
        <end position="39"/>
    </location>
</feature>
<dbReference type="OrthoDB" id="186649at2157"/>
<gene>
    <name evidence="3" type="ORF">C489_20681</name>
</gene>
<dbReference type="Pfam" id="PF12158">
    <property type="entry name" value="DUF3592"/>
    <property type="match status" value="1"/>
</dbReference>
<comment type="caution">
    <text evidence="3">The sequence shown here is derived from an EMBL/GenBank/DDBJ whole genome shotgun (WGS) entry which is preliminary data.</text>
</comment>
<evidence type="ECO:0000313" key="3">
    <source>
        <dbReference type="EMBL" id="ELY62968.1"/>
    </source>
</evidence>
<keyword evidence="1" id="KW-0812">Transmembrane</keyword>
<organism evidence="3 4">
    <name type="scientific">Natrinema versiforme JCM 10478</name>
    <dbReference type="NCBI Taxonomy" id="1227496"/>
    <lineage>
        <taxon>Archaea</taxon>
        <taxon>Methanobacteriati</taxon>
        <taxon>Methanobacteriota</taxon>
        <taxon>Stenosarchaea group</taxon>
        <taxon>Halobacteria</taxon>
        <taxon>Halobacteriales</taxon>
        <taxon>Natrialbaceae</taxon>
        <taxon>Natrinema</taxon>
    </lineage>
</organism>
<keyword evidence="1" id="KW-0472">Membrane</keyword>
<dbReference type="InterPro" id="IPR021994">
    <property type="entry name" value="DUF3592"/>
</dbReference>
<accession>L9XQU0</accession>
<feature type="domain" description="DUF3592" evidence="2">
    <location>
        <begin position="51"/>
        <end position="138"/>
    </location>
</feature>
<proteinExistence type="predicted"/>
<protein>
    <recommendedName>
        <fullName evidence="2">DUF3592 domain-containing protein</fullName>
    </recommendedName>
</protein>
<feature type="transmembrane region" description="Helical" evidence="1">
    <location>
        <begin position="144"/>
        <end position="165"/>
    </location>
</feature>